<evidence type="ECO:0000259" key="1">
    <source>
        <dbReference type="PROSITE" id="PS50851"/>
    </source>
</evidence>
<dbReference type="Proteomes" id="UP000410984">
    <property type="component" value="Unassembled WGS sequence"/>
</dbReference>
<dbReference type="Gene3D" id="2.30.30.40">
    <property type="entry name" value="SH3 Domains"/>
    <property type="match status" value="1"/>
</dbReference>
<dbReference type="PROSITE" id="PS50851">
    <property type="entry name" value="CHEW"/>
    <property type="match status" value="1"/>
</dbReference>
<reference evidence="2 3" key="1">
    <citation type="submission" date="2019-06" db="EMBL/GenBank/DDBJ databases">
        <authorList>
            <person name="Rodrigo-Torres L."/>
            <person name="Arahal R. D."/>
            <person name="Lucena T."/>
        </authorList>
    </citation>
    <scope>NUCLEOTIDE SEQUENCE [LARGE SCALE GENOMIC DNA]</scope>
    <source>
        <strain evidence="2 3">SB0023/3</strain>
    </source>
</reference>
<dbReference type="SUPFAM" id="SSF50341">
    <property type="entry name" value="CheW-like"/>
    <property type="match status" value="1"/>
</dbReference>
<dbReference type="SMART" id="SM00260">
    <property type="entry name" value="CheW"/>
    <property type="match status" value="1"/>
</dbReference>
<gene>
    <name evidence="2" type="primary">cheW_1</name>
    <name evidence="2" type="ORF">MET9862_04065</name>
</gene>
<dbReference type="InterPro" id="IPR002545">
    <property type="entry name" value="CheW-lke_dom"/>
</dbReference>
<name>A0A509EIZ9_9HYPH</name>
<sequence>MQHANSNGAAGAAKDGAKDTGAVQEFVTVFVGETMFGLAINRVHDVFIPTGITPVPLAPPEIVGLLNLRGRVVTAICLRRRLGMSAAAGAAGQATGQATGMAIGLEQGGETFGLVVDGVGEVLKLGAETHEAVPINLDARWRDLALGVHRLDGRLLVILDVDGLLAFGSDRPSTKAA</sequence>
<proteinExistence type="predicted"/>
<evidence type="ECO:0000313" key="2">
    <source>
        <dbReference type="EMBL" id="VUD73449.1"/>
    </source>
</evidence>
<dbReference type="GO" id="GO:0007165">
    <property type="term" value="P:signal transduction"/>
    <property type="evidence" value="ECO:0007669"/>
    <property type="project" value="InterPro"/>
</dbReference>
<dbReference type="AlphaFoldDB" id="A0A509EIZ9"/>
<dbReference type="OrthoDB" id="9794382at2"/>
<keyword evidence="3" id="KW-1185">Reference proteome</keyword>
<dbReference type="Gene3D" id="2.40.50.180">
    <property type="entry name" value="CheA-289, Domain 4"/>
    <property type="match status" value="1"/>
</dbReference>
<dbReference type="RefSeq" id="WP_142584689.1">
    <property type="nucleotide sequence ID" value="NZ_CABFPH010000071.1"/>
</dbReference>
<dbReference type="PANTHER" id="PTHR22617:SF23">
    <property type="entry name" value="CHEMOTAXIS PROTEIN CHEW"/>
    <property type="match status" value="1"/>
</dbReference>
<dbReference type="EMBL" id="CABFPH010000071">
    <property type="protein sequence ID" value="VUD73449.1"/>
    <property type="molecule type" value="Genomic_DNA"/>
</dbReference>
<dbReference type="GO" id="GO:0006935">
    <property type="term" value="P:chemotaxis"/>
    <property type="evidence" value="ECO:0007669"/>
    <property type="project" value="InterPro"/>
</dbReference>
<accession>A0A509EIZ9</accession>
<feature type="domain" description="CheW-like" evidence="1">
    <location>
        <begin position="23"/>
        <end position="170"/>
    </location>
</feature>
<evidence type="ECO:0000313" key="3">
    <source>
        <dbReference type="Proteomes" id="UP000410984"/>
    </source>
</evidence>
<organism evidence="2 3">
    <name type="scientific">Methylobacterium symbioticum</name>
    <dbReference type="NCBI Taxonomy" id="2584084"/>
    <lineage>
        <taxon>Bacteria</taxon>
        <taxon>Pseudomonadati</taxon>
        <taxon>Pseudomonadota</taxon>
        <taxon>Alphaproteobacteria</taxon>
        <taxon>Hyphomicrobiales</taxon>
        <taxon>Methylobacteriaceae</taxon>
        <taxon>Methylobacterium</taxon>
    </lineage>
</organism>
<dbReference type="GO" id="GO:0005829">
    <property type="term" value="C:cytosol"/>
    <property type="evidence" value="ECO:0007669"/>
    <property type="project" value="TreeGrafter"/>
</dbReference>
<dbReference type="PANTHER" id="PTHR22617">
    <property type="entry name" value="CHEMOTAXIS SENSOR HISTIDINE KINASE-RELATED"/>
    <property type="match status" value="1"/>
</dbReference>
<dbReference type="Pfam" id="PF01584">
    <property type="entry name" value="CheW"/>
    <property type="match status" value="1"/>
</dbReference>
<dbReference type="InterPro" id="IPR039315">
    <property type="entry name" value="CheW"/>
</dbReference>
<protein>
    <submittedName>
        <fullName evidence="2">Chemotaxis protein CheW</fullName>
    </submittedName>
</protein>
<dbReference type="InterPro" id="IPR036061">
    <property type="entry name" value="CheW-like_dom_sf"/>
</dbReference>